<sequence length="921" mass="102301">MAKMAPRTKILSLLLLLNFYVAAAQFSINYVTTDSCQNPTEYYNFANLGCDTCTGADSQTSSDGFSCACQAGFELTADIGSSQVTCAACAAPTPVTSADGWACVSCGTGTALDPLTGRCNPCPAGQIAVERTTNGTQTSQRDCVACEGDTVPNAAGDRCVRCHQSFIDISGGSCNCPDPNQVHGGICFTPAQIGLSQNLDFTWDSDNKLSYYIEEYLLAASLGCTPDTGATDTQRNLTACQLLGNLCVLRLYNRQNDGTNQEDGCTLLQALSDANNDNVGTVQDWKVAMPWLYYDHVLNDVSEILSDTEISTKFTFSAASQSSKLDLVVAAYSLNGEFLGIQEVTGGLLQLCKDSNTRLDAAYVFGTTYSQRCQLNVQDFWNNTAYQQMAFYDLFYRNPDDSALRTLYAIPVLITNVQYSNTDNSAGDRTRWQLVRRFFLVDPIGTKLAADGEPQVVRYASSFSIGVQLRSGNREGEIYPPLVRITYSEATLDDYTANAKVTVSFSVNYEMSTATYEQDVQIAIGVLSALAILWALFISTSSWRRRIGAQMVDCTSLLKFILYTFGPLGNAFFLVAMGAALSWLLFFKRQDQVYLLLPTPAQEETFIIYLSVACALKCLEMLHFLFTQMTVDIFFIDWERPRGKTADVEGGNGKSQSVSMWRTYFVANEWNEIQTTRKSNTVFQLFTVLLFMNVIGFENLTTTDPRAYLVIDSEQYVGGYSKLLRFGMMSTFYLVVAIAQWLFFTFFYERFVEDKLGQFVDLCSMANQQAAAARGQNRPRAGGGNTTSAGVDINQQVDAYKKLNKYLAAFIDHSRPDIDYIVKDKMFLERLLDMEFLETTDKGHFYNDDGHSFDAVLFYGNELVLLTFELVVFSVVDLIGQSYVLDAVITYLISRFISNLRDSGGRKNLAKKTLVDERFLI</sequence>
<feature type="transmembrane region" description="Helical" evidence="1">
    <location>
        <begin position="520"/>
        <end position="539"/>
    </location>
</feature>
<gene>
    <name evidence="3" type="primary">TMEM67</name>
    <name evidence="3" type="ORF">BLAG_LOCUS21697</name>
</gene>
<name>A0A8K0A4F8_BRALA</name>
<keyword evidence="1" id="KW-0472">Membrane</keyword>
<dbReference type="OrthoDB" id="419138at2759"/>
<dbReference type="PANTHER" id="PTHR21274">
    <property type="entry name" value="MECKELIN"/>
    <property type="match status" value="1"/>
</dbReference>
<dbReference type="GO" id="GO:0036038">
    <property type="term" value="C:MKS complex"/>
    <property type="evidence" value="ECO:0007669"/>
    <property type="project" value="InterPro"/>
</dbReference>
<dbReference type="Proteomes" id="UP000838412">
    <property type="component" value="Chromosome 7"/>
</dbReference>
<feature type="transmembrane region" description="Helical" evidence="1">
    <location>
        <begin position="606"/>
        <end position="626"/>
    </location>
</feature>
<organism evidence="3 4">
    <name type="scientific">Branchiostoma lanceolatum</name>
    <name type="common">Common lancelet</name>
    <name type="synonym">Amphioxus lanceolatum</name>
    <dbReference type="NCBI Taxonomy" id="7740"/>
    <lineage>
        <taxon>Eukaryota</taxon>
        <taxon>Metazoa</taxon>
        <taxon>Chordata</taxon>
        <taxon>Cephalochordata</taxon>
        <taxon>Leptocardii</taxon>
        <taxon>Amphioxiformes</taxon>
        <taxon>Branchiostomatidae</taxon>
        <taxon>Branchiostoma</taxon>
    </lineage>
</organism>
<proteinExistence type="predicted"/>
<feature type="transmembrane region" description="Helical" evidence="1">
    <location>
        <begin position="726"/>
        <end position="748"/>
    </location>
</feature>
<keyword evidence="1" id="KW-1133">Transmembrane helix</keyword>
<dbReference type="Pfam" id="PF09773">
    <property type="entry name" value="Meckelin"/>
    <property type="match status" value="2"/>
</dbReference>
<evidence type="ECO:0000256" key="1">
    <source>
        <dbReference type="SAM" id="Phobius"/>
    </source>
</evidence>
<dbReference type="PANTHER" id="PTHR21274:SF0">
    <property type="entry name" value="MECKELIN"/>
    <property type="match status" value="1"/>
</dbReference>
<feature type="chain" id="PRO_5035432089" evidence="2">
    <location>
        <begin position="25"/>
        <end position="921"/>
    </location>
</feature>
<keyword evidence="1" id="KW-0812">Transmembrane</keyword>
<keyword evidence="4" id="KW-1185">Reference proteome</keyword>
<accession>A0A8K0A4F8</accession>
<evidence type="ECO:0000313" key="4">
    <source>
        <dbReference type="Proteomes" id="UP000838412"/>
    </source>
</evidence>
<feature type="signal peptide" evidence="2">
    <location>
        <begin position="1"/>
        <end position="24"/>
    </location>
</feature>
<dbReference type="InterPro" id="IPR019170">
    <property type="entry name" value="Meckelin"/>
</dbReference>
<dbReference type="GO" id="GO:0060271">
    <property type="term" value="P:cilium assembly"/>
    <property type="evidence" value="ECO:0007669"/>
    <property type="project" value="InterPro"/>
</dbReference>
<evidence type="ECO:0000313" key="3">
    <source>
        <dbReference type="EMBL" id="CAH1268917.1"/>
    </source>
</evidence>
<keyword evidence="2" id="KW-0732">Signal</keyword>
<evidence type="ECO:0000256" key="2">
    <source>
        <dbReference type="SAM" id="SignalP"/>
    </source>
</evidence>
<reference evidence="3" key="1">
    <citation type="submission" date="2022-01" db="EMBL/GenBank/DDBJ databases">
        <authorList>
            <person name="Braso-Vives M."/>
        </authorList>
    </citation>
    <scope>NUCLEOTIDE SEQUENCE</scope>
</reference>
<dbReference type="AlphaFoldDB" id="A0A8K0A4F8"/>
<protein>
    <submittedName>
        <fullName evidence="3">TMEM67 protein</fullName>
    </submittedName>
</protein>
<feature type="transmembrane region" description="Helical" evidence="1">
    <location>
        <begin position="560"/>
        <end position="586"/>
    </location>
</feature>
<dbReference type="EMBL" id="OV696692">
    <property type="protein sequence ID" value="CAH1268917.1"/>
    <property type="molecule type" value="Genomic_DNA"/>
</dbReference>
<feature type="transmembrane region" description="Helical" evidence="1">
    <location>
        <begin position="682"/>
        <end position="700"/>
    </location>
</feature>